<accession>A0A165AX43</accession>
<reference evidence="2 3" key="1">
    <citation type="journal article" date="2016" name="Mol. Biol. Evol.">
        <title>Comparative Genomics of Early-Diverging Mushroom-Forming Fungi Provides Insights into the Origins of Lignocellulose Decay Capabilities.</title>
        <authorList>
            <person name="Nagy L.G."/>
            <person name="Riley R."/>
            <person name="Tritt A."/>
            <person name="Adam C."/>
            <person name="Daum C."/>
            <person name="Floudas D."/>
            <person name="Sun H."/>
            <person name="Yadav J.S."/>
            <person name="Pangilinan J."/>
            <person name="Larsson K.H."/>
            <person name="Matsuura K."/>
            <person name="Barry K."/>
            <person name="Labutti K."/>
            <person name="Kuo R."/>
            <person name="Ohm R.A."/>
            <person name="Bhattacharya S.S."/>
            <person name="Shirouzu T."/>
            <person name="Yoshinaga Y."/>
            <person name="Martin F.M."/>
            <person name="Grigoriev I.V."/>
            <person name="Hibbett D.S."/>
        </authorList>
    </citation>
    <scope>NUCLEOTIDE SEQUENCE [LARGE SCALE GENOMIC DNA]</scope>
    <source>
        <strain evidence="2 3">93-53</strain>
    </source>
</reference>
<keyword evidence="1" id="KW-1133">Transmembrane helix</keyword>
<keyword evidence="1" id="KW-0812">Transmembrane</keyword>
<dbReference type="InParanoid" id="A0A165AX43"/>
<keyword evidence="3" id="KW-1185">Reference proteome</keyword>
<evidence type="ECO:0000313" key="3">
    <source>
        <dbReference type="Proteomes" id="UP000076871"/>
    </source>
</evidence>
<dbReference type="EMBL" id="KV427713">
    <property type="protein sequence ID" value="KZS99819.1"/>
    <property type="molecule type" value="Genomic_DNA"/>
</dbReference>
<evidence type="ECO:0000313" key="2">
    <source>
        <dbReference type="EMBL" id="KZS99819.1"/>
    </source>
</evidence>
<feature type="transmembrane region" description="Helical" evidence="1">
    <location>
        <begin position="12"/>
        <end position="31"/>
    </location>
</feature>
<evidence type="ECO:0000256" key="1">
    <source>
        <dbReference type="SAM" id="Phobius"/>
    </source>
</evidence>
<dbReference type="GeneID" id="63820313"/>
<feature type="non-terminal residue" evidence="2">
    <location>
        <position position="109"/>
    </location>
</feature>
<name>A0A165AX43_9APHY</name>
<dbReference type="AlphaFoldDB" id="A0A165AX43"/>
<dbReference type="RefSeq" id="XP_040757560.1">
    <property type="nucleotide sequence ID" value="XM_040903282.1"/>
</dbReference>
<keyword evidence="1" id="KW-0472">Membrane</keyword>
<gene>
    <name evidence="2" type="ORF">LAESUDRAFT_621914</name>
</gene>
<proteinExistence type="predicted"/>
<protein>
    <submittedName>
        <fullName evidence="2">Uncharacterized protein</fullName>
    </submittedName>
</protein>
<feature type="non-terminal residue" evidence="2">
    <location>
        <position position="1"/>
    </location>
</feature>
<dbReference type="Proteomes" id="UP000076871">
    <property type="component" value="Unassembled WGS sequence"/>
</dbReference>
<dbReference type="OrthoDB" id="2801567at2759"/>
<organism evidence="2 3">
    <name type="scientific">Laetiporus sulphureus 93-53</name>
    <dbReference type="NCBI Taxonomy" id="1314785"/>
    <lineage>
        <taxon>Eukaryota</taxon>
        <taxon>Fungi</taxon>
        <taxon>Dikarya</taxon>
        <taxon>Basidiomycota</taxon>
        <taxon>Agaricomycotina</taxon>
        <taxon>Agaricomycetes</taxon>
        <taxon>Polyporales</taxon>
        <taxon>Laetiporus</taxon>
    </lineage>
</organism>
<sequence length="109" mass="12242">KHFDRPLDHMNPLLILSIFAALVLNLLGGVTRRSCNFFLRMFGIVVACAMQEDGRPTSKEEEALKDFPSDIRSVRKFFDLEPAVTVFAACPNCSSTYEPSFRSGIPIYP</sequence>